<evidence type="ECO:0000313" key="2">
    <source>
        <dbReference type="Proteomes" id="UP000887563"/>
    </source>
</evidence>
<proteinExistence type="predicted"/>
<evidence type="ECO:0000313" key="3">
    <source>
        <dbReference type="WBParaSite" id="Minc3s04968g37349"/>
    </source>
</evidence>
<sequence length="224" mass="25608">MSFSAHADAKGIKQLIRDVEPNSVLFVHGEAQKMDILKGEVEKEFGLNVYKPANGETVSISSQPSIYVQVPEPLIRRSLAFIPPKDETCPIEGFLFLDKQSNELTMLSNEEAAKHLGVELHSICLSEIFCVSEPKINWEEMAERLKLNIDPELQIKPCLNVSHSDRADRIERVWTKDGIELFDSELILAKVPEHSDRIEVIWDECREHLLDRILYLIPAKKMDF</sequence>
<dbReference type="PANTHER" id="PTHR11203:SF37">
    <property type="entry name" value="INTEGRATOR COMPLEX SUBUNIT 11"/>
    <property type="match status" value="1"/>
</dbReference>
<dbReference type="GO" id="GO:0004521">
    <property type="term" value="F:RNA endonuclease activity"/>
    <property type="evidence" value="ECO:0007669"/>
    <property type="project" value="TreeGrafter"/>
</dbReference>
<dbReference type="Proteomes" id="UP000887563">
    <property type="component" value="Unplaced"/>
</dbReference>
<name>A0A914NCU0_MELIC</name>
<dbReference type="AlphaFoldDB" id="A0A914NCU0"/>
<dbReference type="WBParaSite" id="Minc3s04968g37349">
    <property type="protein sequence ID" value="Minc3s04968g37349"/>
    <property type="gene ID" value="Minc3s04968g37349"/>
</dbReference>
<organism evidence="2 3">
    <name type="scientific">Meloidogyne incognita</name>
    <name type="common">Southern root-knot nematode worm</name>
    <name type="synonym">Oxyuris incognita</name>
    <dbReference type="NCBI Taxonomy" id="6306"/>
    <lineage>
        <taxon>Eukaryota</taxon>
        <taxon>Metazoa</taxon>
        <taxon>Ecdysozoa</taxon>
        <taxon>Nematoda</taxon>
        <taxon>Chromadorea</taxon>
        <taxon>Rhabditida</taxon>
        <taxon>Tylenchina</taxon>
        <taxon>Tylenchomorpha</taxon>
        <taxon>Tylenchoidea</taxon>
        <taxon>Meloidogynidae</taxon>
        <taxon>Meloidogyninae</taxon>
        <taxon>Meloidogyne</taxon>
        <taxon>Meloidogyne incognita group</taxon>
    </lineage>
</organism>
<dbReference type="InterPro" id="IPR050698">
    <property type="entry name" value="MBL"/>
</dbReference>
<reference evidence="3" key="1">
    <citation type="submission" date="2022-11" db="UniProtKB">
        <authorList>
            <consortium name="WormBaseParasite"/>
        </authorList>
    </citation>
    <scope>IDENTIFICATION</scope>
</reference>
<dbReference type="Gene3D" id="3.60.15.10">
    <property type="entry name" value="Ribonuclease Z/Hydroxyacylglutathione hydrolase-like"/>
    <property type="match status" value="1"/>
</dbReference>
<protein>
    <submittedName>
        <fullName evidence="3">Zn-dependent metallo-hydrolase RNA specificity domain-containing protein</fullName>
    </submittedName>
</protein>
<dbReference type="InterPro" id="IPR036866">
    <property type="entry name" value="RibonucZ/Hydroxyglut_hydro"/>
</dbReference>
<feature type="domain" description="Zn-dependent metallo-hydrolase RNA specificity" evidence="1">
    <location>
        <begin position="2"/>
        <end position="52"/>
    </location>
</feature>
<evidence type="ECO:0000259" key="1">
    <source>
        <dbReference type="Pfam" id="PF07521"/>
    </source>
</evidence>
<keyword evidence="2" id="KW-1185">Reference proteome</keyword>
<dbReference type="Pfam" id="PF07521">
    <property type="entry name" value="RMMBL"/>
    <property type="match status" value="1"/>
</dbReference>
<dbReference type="GO" id="GO:0016180">
    <property type="term" value="P:snRNA processing"/>
    <property type="evidence" value="ECO:0007669"/>
    <property type="project" value="TreeGrafter"/>
</dbReference>
<dbReference type="SUPFAM" id="SSF56281">
    <property type="entry name" value="Metallo-hydrolase/oxidoreductase"/>
    <property type="match status" value="1"/>
</dbReference>
<dbReference type="InterPro" id="IPR011108">
    <property type="entry name" value="RMMBL"/>
</dbReference>
<dbReference type="PANTHER" id="PTHR11203">
    <property type="entry name" value="CLEAVAGE AND POLYADENYLATION SPECIFICITY FACTOR FAMILY MEMBER"/>
    <property type="match status" value="1"/>
</dbReference>
<dbReference type="GO" id="GO:0005634">
    <property type="term" value="C:nucleus"/>
    <property type="evidence" value="ECO:0007669"/>
    <property type="project" value="TreeGrafter"/>
</dbReference>
<accession>A0A914NCU0</accession>